<protein>
    <submittedName>
        <fullName evidence="5">Uncharacterized protein</fullName>
    </submittedName>
</protein>
<dbReference type="PANTHER" id="PTHR11008">
    <property type="entry name" value="PROTEIN TAKEOUT-LIKE PROTEIN"/>
    <property type="match status" value="1"/>
</dbReference>
<dbReference type="AlphaFoldDB" id="A0A834IUX0"/>
<dbReference type="SMART" id="SM00700">
    <property type="entry name" value="JHBP"/>
    <property type="match status" value="1"/>
</dbReference>
<dbReference type="InterPro" id="IPR038606">
    <property type="entry name" value="To_sf"/>
</dbReference>
<dbReference type="GO" id="GO:0005615">
    <property type="term" value="C:extracellular space"/>
    <property type="evidence" value="ECO:0007669"/>
    <property type="project" value="TreeGrafter"/>
</dbReference>
<sequence length="478" mass="54030">MSDYYKSLISDEEVIRELIKESKRREGKLPTEVTRLRPNLNFFQRTVNNLVSNNTRLDKTKDALKSGYVTKDASTKTRNNKTYSSGNPPLQQQLKSKKLSERKMFFDSKIKFVKSAERLTKINIQSSLFGVKSGISTKVPTSTAICANDLDSEINSKSALTCKTLSPKLKSNLTILDNDTDIISLSSDDSSVEFIADYPPKEEHSPKVKKHDDDAADGASQRSGTEKMTGIYGTYLIPILYIYGVSSVQLPKEIQKCDRTAPDFNECMIKSINDALQLFKGGSKEFGFPVLSPFYIERLEIKGDPGKSFTLNQKYDNLIMHGMTGSTVSSFNLIDNENQCLWELEVHTVQTRMEADYSMSGQILIFPINGHGKCNVTISGIVNKHRADCEHYMKKGKRHLRLKNYSMDMSAKECHFDFPNMVPGNEQISREVEKTVNENSQEVFQDVKHGFEEVLSRLHENGANSVFSKIPEDELFLK</sequence>
<accession>A0A834IUX0</accession>
<feature type="region of interest" description="Disordered" evidence="4">
    <location>
        <begin position="201"/>
        <end position="223"/>
    </location>
</feature>
<feature type="compositionally biased region" description="Polar residues" evidence="4">
    <location>
        <begin position="76"/>
        <end position="94"/>
    </location>
</feature>
<reference evidence="5" key="1">
    <citation type="submission" date="2020-08" db="EMBL/GenBank/DDBJ databases">
        <title>Genome sequencing and assembly of the red palm weevil Rhynchophorus ferrugineus.</title>
        <authorList>
            <person name="Dias G.B."/>
            <person name="Bergman C.M."/>
            <person name="Manee M."/>
        </authorList>
    </citation>
    <scope>NUCLEOTIDE SEQUENCE</scope>
    <source>
        <strain evidence="5">AA-2017</strain>
        <tissue evidence="5">Whole larva</tissue>
    </source>
</reference>
<dbReference type="InterPro" id="IPR010562">
    <property type="entry name" value="Haemolymph_juvenile_hormone-bd"/>
</dbReference>
<feature type="region of interest" description="Disordered" evidence="4">
    <location>
        <begin position="72"/>
        <end position="94"/>
    </location>
</feature>
<dbReference type="FunFam" id="3.15.10.30:FF:000001">
    <property type="entry name" value="Takeout-like protein 1"/>
    <property type="match status" value="1"/>
</dbReference>
<evidence type="ECO:0000313" key="5">
    <source>
        <dbReference type="EMBL" id="KAF7285513.1"/>
    </source>
</evidence>
<evidence type="ECO:0000256" key="1">
    <source>
        <dbReference type="ARBA" id="ARBA00022729"/>
    </source>
</evidence>
<evidence type="ECO:0000256" key="4">
    <source>
        <dbReference type="SAM" id="MobiDB-lite"/>
    </source>
</evidence>
<dbReference type="PANTHER" id="PTHR11008:SF32">
    <property type="entry name" value="CIRCADIAN CLOCK-CONTROLLED PROTEIN DAYWAKE-RELATED"/>
    <property type="match status" value="1"/>
</dbReference>
<dbReference type="Proteomes" id="UP000625711">
    <property type="component" value="Unassembled WGS sequence"/>
</dbReference>
<keyword evidence="1" id="KW-0732">Signal</keyword>
<keyword evidence="2" id="KW-0090">Biological rhythms</keyword>
<comment type="caution">
    <text evidence="5">The sequence shown here is derived from an EMBL/GenBank/DDBJ whole genome shotgun (WGS) entry which is preliminary data.</text>
</comment>
<dbReference type="Gene3D" id="3.15.10.30">
    <property type="entry name" value="Haemolymph juvenile hormone binding protein"/>
    <property type="match status" value="1"/>
</dbReference>
<gene>
    <name evidence="5" type="ORF">GWI33_010512</name>
</gene>
<dbReference type="OrthoDB" id="8182977at2759"/>
<feature type="compositionally biased region" description="Basic and acidic residues" evidence="4">
    <location>
        <begin position="201"/>
        <end position="213"/>
    </location>
</feature>
<name>A0A834IUX0_RHYFE</name>
<evidence type="ECO:0000256" key="2">
    <source>
        <dbReference type="ARBA" id="ARBA00023108"/>
    </source>
</evidence>
<proteinExistence type="inferred from homology"/>
<comment type="similarity">
    <text evidence="3">Belongs to the TO family.</text>
</comment>
<evidence type="ECO:0000313" key="6">
    <source>
        <dbReference type="Proteomes" id="UP000625711"/>
    </source>
</evidence>
<keyword evidence="6" id="KW-1185">Reference proteome</keyword>
<dbReference type="GO" id="GO:0007623">
    <property type="term" value="P:circadian rhythm"/>
    <property type="evidence" value="ECO:0007669"/>
    <property type="project" value="UniProtKB-ARBA"/>
</dbReference>
<evidence type="ECO:0000256" key="3">
    <source>
        <dbReference type="ARBA" id="ARBA00060902"/>
    </source>
</evidence>
<organism evidence="5 6">
    <name type="scientific">Rhynchophorus ferrugineus</name>
    <name type="common">Red palm weevil</name>
    <name type="synonym">Curculio ferrugineus</name>
    <dbReference type="NCBI Taxonomy" id="354439"/>
    <lineage>
        <taxon>Eukaryota</taxon>
        <taxon>Metazoa</taxon>
        <taxon>Ecdysozoa</taxon>
        <taxon>Arthropoda</taxon>
        <taxon>Hexapoda</taxon>
        <taxon>Insecta</taxon>
        <taxon>Pterygota</taxon>
        <taxon>Neoptera</taxon>
        <taxon>Endopterygota</taxon>
        <taxon>Coleoptera</taxon>
        <taxon>Polyphaga</taxon>
        <taxon>Cucujiformia</taxon>
        <taxon>Curculionidae</taxon>
        <taxon>Dryophthorinae</taxon>
        <taxon>Rhynchophorus</taxon>
    </lineage>
</organism>
<dbReference type="EMBL" id="JAACXV010000052">
    <property type="protein sequence ID" value="KAF7285513.1"/>
    <property type="molecule type" value="Genomic_DNA"/>
</dbReference>
<dbReference type="Pfam" id="PF06585">
    <property type="entry name" value="JHBP"/>
    <property type="match status" value="1"/>
</dbReference>